<evidence type="ECO:0000313" key="2">
    <source>
        <dbReference type="EMBL" id="QQD74206.1"/>
    </source>
</evidence>
<feature type="domain" description="Tc1-like transposase DDE" evidence="1">
    <location>
        <begin position="9"/>
        <end position="147"/>
    </location>
</feature>
<dbReference type="Gene3D" id="3.30.420.10">
    <property type="entry name" value="Ribonuclease H-like superfamily/Ribonuclease H"/>
    <property type="match status" value="1"/>
</dbReference>
<dbReference type="InterPro" id="IPR047655">
    <property type="entry name" value="Transpos_IS630-like"/>
</dbReference>
<dbReference type="Proteomes" id="UP000595420">
    <property type="component" value="Chromosome"/>
</dbReference>
<dbReference type="InterPro" id="IPR036397">
    <property type="entry name" value="RNaseH_sf"/>
</dbReference>
<dbReference type="RefSeq" id="WP_232821578.1">
    <property type="nucleotide sequence ID" value="NZ_CP059488.1"/>
</dbReference>
<accession>A0A7T4WGN9</accession>
<evidence type="ECO:0000259" key="1">
    <source>
        <dbReference type="Pfam" id="PF13358"/>
    </source>
</evidence>
<dbReference type="InterPro" id="IPR038717">
    <property type="entry name" value="Tc1-like_DDE_dom"/>
</dbReference>
<dbReference type="Pfam" id="PF13358">
    <property type="entry name" value="DDE_3"/>
    <property type="match status" value="1"/>
</dbReference>
<evidence type="ECO:0000313" key="3">
    <source>
        <dbReference type="Proteomes" id="UP000595420"/>
    </source>
</evidence>
<gene>
    <name evidence="2" type="ORF">H2515_05910</name>
</gene>
<protein>
    <submittedName>
        <fullName evidence="2">IS630 family transposase</fullName>
    </submittedName>
</protein>
<dbReference type="NCBIfam" id="NF033545">
    <property type="entry name" value="transpos_IS630"/>
    <property type="match status" value="1"/>
</dbReference>
<name>A0A7T4WGN9_9PROT</name>
<proteinExistence type="predicted"/>
<sequence length="184" mass="21298">MFPTSRPLRVMYQDEARFGRISDTRYCWAKKPTRPEVKGMLIYQYTYAYAAVSPQDGRMDSLVLPEVSGRCMQIFLDEVAQRYPGDNIVMMVDGAGWHKSNDLKLPENLRLLFLPPYSPELNPQEHRWDALREKYFHNRAFDSLGALEDQLVAGLRALEVDHARVKSIAGWEYIINSISNAIWN</sequence>
<dbReference type="GO" id="GO:0003676">
    <property type="term" value="F:nucleic acid binding"/>
    <property type="evidence" value="ECO:0007669"/>
    <property type="project" value="InterPro"/>
</dbReference>
<dbReference type="EMBL" id="CP059488">
    <property type="protein sequence ID" value="QQD74206.1"/>
    <property type="molecule type" value="Genomic_DNA"/>
</dbReference>
<organism evidence="2 3">
    <name type="scientific">Acidithiobacillus ferrivorans</name>
    <dbReference type="NCBI Taxonomy" id="160808"/>
    <lineage>
        <taxon>Bacteria</taxon>
        <taxon>Pseudomonadati</taxon>
        <taxon>Pseudomonadota</taxon>
        <taxon>Acidithiobacillia</taxon>
        <taxon>Acidithiobacillales</taxon>
        <taxon>Acidithiobacillaceae</taxon>
        <taxon>Acidithiobacillus</taxon>
    </lineage>
</organism>
<dbReference type="AlphaFoldDB" id="A0A7T4WGN9"/>
<reference evidence="2 3" key="1">
    <citation type="submission" date="2020-07" db="EMBL/GenBank/DDBJ databases">
        <title>Complete genome sequence analysis of Acidithiobacillus ferrivorans XJFY6S-08 reveals extreme environmental adaptation to alpine acid mine drainage.</title>
        <authorList>
            <person name="Yan L."/>
            <person name="Ni Y."/>
        </authorList>
    </citation>
    <scope>NUCLEOTIDE SEQUENCE [LARGE SCALE GENOMIC DNA]</scope>
    <source>
        <strain evidence="2 3">XJFY6S-08</strain>
    </source>
</reference>